<evidence type="ECO:0000259" key="2">
    <source>
        <dbReference type="Pfam" id="PF12835"/>
    </source>
</evidence>
<reference evidence="3 4" key="1">
    <citation type="submission" date="2016-12" db="EMBL/GenBank/DDBJ databases">
        <title>Draft genome sequences of strains Salinicola socius SMB35, Salinicola sp. MH3R3-1 and Chromohalobacter sp. SMB17 from the Verkhnekamsk potash mining region of Russia.</title>
        <authorList>
            <person name="Mavrodi D.V."/>
            <person name="Olsson B.E."/>
            <person name="Korsakova E.S."/>
            <person name="Pyankova A."/>
            <person name="Mavrodi O.V."/>
            <person name="Plotnikova E.G."/>
        </authorList>
    </citation>
    <scope>NUCLEOTIDE SEQUENCE [LARGE SCALE GENOMIC DNA]</scope>
    <source>
        <strain evidence="3 4">SMB17</strain>
    </source>
</reference>
<evidence type="ECO:0000256" key="1">
    <source>
        <dbReference type="ARBA" id="ARBA00023172"/>
    </source>
</evidence>
<comment type="caution">
    <text evidence="3">The sequence shown here is derived from an EMBL/GenBank/DDBJ whole genome shotgun (WGS) entry which is preliminary data.</text>
</comment>
<evidence type="ECO:0000313" key="3">
    <source>
        <dbReference type="EMBL" id="OLO11218.1"/>
    </source>
</evidence>
<feature type="domain" description="Integrase catalytic" evidence="2">
    <location>
        <begin position="132"/>
        <end position="213"/>
    </location>
</feature>
<dbReference type="SUPFAM" id="SSF56349">
    <property type="entry name" value="DNA breaking-rejoining enzymes"/>
    <property type="match status" value="1"/>
</dbReference>
<gene>
    <name evidence="3" type="ORF">BTW10_10490</name>
</gene>
<dbReference type="GO" id="GO:0003677">
    <property type="term" value="F:DNA binding"/>
    <property type="evidence" value="ECO:0007669"/>
    <property type="project" value="InterPro"/>
</dbReference>
<dbReference type="InterPro" id="IPR024456">
    <property type="entry name" value="Integrase_catalytic_putative"/>
</dbReference>
<dbReference type="Proteomes" id="UP000186806">
    <property type="component" value="Unassembled WGS sequence"/>
</dbReference>
<keyword evidence="1" id="KW-0233">DNA recombination</keyword>
<protein>
    <recommendedName>
        <fullName evidence="2">Integrase catalytic domain-containing protein</fullName>
    </recommendedName>
</protein>
<keyword evidence="4" id="KW-1185">Reference proteome</keyword>
<dbReference type="InterPro" id="IPR011010">
    <property type="entry name" value="DNA_brk_join_enz"/>
</dbReference>
<organism evidence="3 4">
    <name type="scientific">Chromohalobacter japonicus</name>
    <dbReference type="NCBI Taxonomy" id="223900"/>
    <lineage>
        <taxon>Bacteria</taxon>
        <taxon>Pseudomonadati</taxon>
        <taxon>Pseudomonadota</taxon>
        <taxon>Gammaproteobacteria</taxon>
        <taxon>Oceanospirillales</taxon>
        <taxon>Halomonadaceae</taxon>
        <taxon>Chromohalobacter</taxon>
    </lineage>
</organism>
<proteinExistence type="predicted"/>
<dbReference type="Pfam" id="PF12835">
    <property type="entry name" value="Integrase_1"/>
    <property type="match status" value="1"/>
</dbReference>
<accession>A0A1Q8TC61</accession>
<dbReference type="RefSeq" id="WP_075369376.1">
    <property type="nucleotide sequence ID" value="NZ_MSDQ01000025.1"/>
</dbReference>
<dbReference type="STRING" id="223900.GCA_000821045_00097"/>
<dbReference type="EMBL" id="MSDQ01000025">
    <property type="protein sequence ID" value="OLO11218.1"/>
    <property type="molecule type" value="Genomic_DNA"/>
</dbReference>
<name>A0A1Q8TC61_9GAMM</name>
<sequence>MTRRNYGQGRRLGYAGARALMEHYGAHDHYATRRAHGARFRVFAAWLRVEYGIRDARRIERRHVEAYGEHLSGLVEAGQMAISYAQNRLSTVNRVLEILRGDRKLHISPAACVGRRCQVRTERPEVDPAQVEAAVERLQRAGHARATCLVLLCRAFGMRLREAALADLDRLVGEAERTGKVRILEGTKGGRHSDDRVIEVGERQWAALRTALQHRPSGSRNLLRPTETWRVFLHTIVAPARGLLSGCGIVSFRELRAAFAVELYERESGQPAPFEGPPLDAEADERARWAVARQLGHGRVVIASAYIGGRR</sequence>
<dbReference type="AlphaFoldDB" id="A0A1Q8TC61"/>
<evidence type="ECO:0000313" key="4">
    <source>
        <dbReference type="Proteomes" id="UP000186806"/>
    </source>
</evidence>
<dbReference type="GO" id="GO:0015074">
    <property type="term" value="P:DNA integration"/>
    <property type="evidence" value="ECO:0007669"/>
    <property type="project" value="InterPro"/>
</dbReference>
<dbReference type="Gene3D" id="1.10.443.10">
    <property type="entry name" value="Intergrase catalytic core"/>
    <property type="match status" value="1"/>
</dbReference>
<dbReference type="GO" id="GO:0006310">
    <property type="term" value="P:DNA recombination"/>
    <property type="evidence" value="ECO:0007669"/>
    <property type="project" value="UniProtKB-KW"/>
</dbReference>
<dbReference type="InterPro" id="IPR013762">
    <property type="entry name" value="Integrase-like_cat_sf"/>
</dbReference>